<dbReference type="InterPro" id="IPR013783">
    <property type="entry name" value="Ig-like_fold"/>
</dbReference>
<sequence>MKNLFFYLVLFFSFTVKAQTLTAGNFKVDALSTANHRMDYSYDISGTFFKVDMYVYKNSVAQENLISYNSKIDESNFEQFTFPPGFRYSTYSLNYYESTTPAKFILVIEAWENPEMPKMTQTLTYTPPAPQKPDFSIARIQIYRDKFNTNDYSHLFFDSQDTANYPGTAFNKGTKYKFVVTVYNTGSLTNQNSTLTLIQGLSQSGTYPSGTALKTYDAAVSIANTNIKTVEFYETLISPSQDYVPAYLAFHIDKNNTADELNENNNIKIQQASLYPTSITIPGKSANLTSIKVFNEKGNLLKEYSVKKDEKIENKIVEDFGAGNYFIKSENNITRKLKISK</sequence>
<feature type="domain" description="CARDB" evidence="2">
    <location>
        <begin position="168"/>
        <end position="268"/>
    </location>
</feature>
<evidence type="ECO:0000313" key="4">
    <source>
        <dbReference type="Proteomes" id="UP000199469"/>
    </source>
</evidence>
<dbReference type="AlphaFoldDB" id="A0A1I0N9V5"/>
<evidence type="ECO:0000259" key="2">
    <source>
        <dbReference type="Pfam" id="PF07705"/>
    </source>
</evidence>
<keyword evidence="1" id="KW-0732">Signal</keyword>
<dbReference type="EMBL" id="FOIU01000001">
    <property type="protein sequence ID" value="SEV97729.1"/>
    <property type="molecule type" value="Genomic_DNA"/>
</dbReference>
<feature type="chain" id="PRO_5011583099" evidence="1">
    <location>
        <begin position="19"/>
        <end position="341"/>
    </location>
</feature>
<keyword evidence="4" id="KW-1185">Reference proteome</keyword>
<gene>
    <name evidence="3" type="ORF">SAMN05421841_0452</name>
</gene>
<evidence type="ECO:0000256" key="1">
    <source>
        <dbReference type="SAM" id="SignalP"/>
    </source>
</evidence>
<dbReference type="OrthoDB" id="9858019at2"/>
<dbReference type="Proteomes" id="UP000199469">
    <property type="component" value="Unassembled WGS sequence"/>
</dbReference>
<dbReference type="InterPro" id="IPR011635">
    <property type="entry name" value="CARDB"/>
</dbReference>
<dbReference type="STRING" id="356305.SAMN05421841_0452"/>
<organism evidence="3 4">
    <name type="scientific">Chryseobacterium wanjuense</name>
    <dbReference type="NCBI Taxonomy" id="356305"/>
    <lineage>
        <taxon>Bacteria</taxon>
        <taxon>Pseudomonadati</taxon>
        <taxon>Bacteroidota</taxon>
        <taxon>Flavobacteriia</taxon>
        <taxon>Flavobacteriales</taxon>
        <taxon>Weeksellaceae</taxon>
        <taxon>Chryseobacterium group</taxon>
        <taxon>Chryseobacterium</taxon>
    </lineage>
</organism>
<evidence type="ECO:0000313" key="3">
    <source>
        <dbReference type="EMBL" id="SEV97729.1"/>
    </source>
</evidence>
<reference evidence="4" key="1">
    <citation type="submission" date="2016-10" db="EMBL/GenBank/DDBJ databases">
        <authorList>
            <person name="Varghese N."/>
            <person name="Submissions S."/>
        </authorList>
    </citation>
    <scope>NUCLEOTIDE SEQUENCE [LARGE SCALE GENOMIC DNA]</scope>
    <source>
        <strain evidence="4">DSM 17724</strain>
    </source>
</reference>
<proteinExistence type="predicted"/>
<accession>A0A1I0N9V5</accession>
<dbReference type="Gene3D" id="2.60.40.10">
    <property type="entry name" value="Immunoglobulins"/>
    <property type="match status" value="1"/>
</dbReference>
<dbReference type="Pfam" id="PF07705">
    <property type="entry name" value="CARDB"/>
    <property type="match status" value="1"/>
</dbReference>
<dbReference type="RefSeq" id="WP_089790440.1">
    <property type="nucleotide sequence ID" value="NZ_FOIU01000001.1"/>
</dbReference>
<protein>
    <submittedName>
        <fullName evidence="3">CARDB protein</fullName>
    </submittedName>
</protein>
<name>A0A1I0N9V5_9FLAO</name>
<feature type="signal peptide" evidence="1">
    <location>
        <begin position="1"/>
        <end position="18"/>
    </location>
</feature>